<protein>
    <submittedName>
        <fullName evidence="7">Polyphosphoinositide phosphatase</fullName>
    </submittedName>
</protein>
<dbReference type="STRING" id="29655.A0A0K9NKD2"/>
<evidence type="ECO:0000256" key="1">
    <source>
        <dbReference type="ARBA" id="ARBA00004148"/>
    </source>
</evidence>
<evidence type="ECO:0000256" key="5">
    <source>
        <dbReference type="ARBA" id="ARBA00023464"/>
    </source>
</evidence>
<gene>
    <name evidence="7" type="ORF">ZOSMA_93G00060</name>
</gene>
<evidence type="ECO:0000256" key="4">
    <source>
        <dbReference type="ARBA" id="ARBA00023337"/>
    </source>
</evidence>
<dbReference type="Pfam" id="PF02383">
    <property type="entry name" value="Syja_N"/>
    <property type="match status" value="1"/>
</dbReference>
<dbReference type="InterPro" id="IPR002013">
    <property type="entry name" value="SAC_dom"/>
</dbReference>
<feature type="domain" description="SAC" evidence="6">
    <location>
        <begin position="161"/>
        <end position="553"/>
    </location>
</feature>
<dbReference type="PANTHER" id="PTHR45738">
    <property type="entry name" value="POLYPHOSPHOINOSITIDE PHOSPHATASE"/>
    <property type="match status" value="1"/>
</dbReference>
<keyword evidence="3" id="KW-0472">Membrane</keyword>
<dbReference type="Proteomes" id="UP000036987">
    <property type="component" value="Unassembled WGS sequence"/>
</dbReference>
<proteinExistence type="predicted"/>
<evidence type="ECO:0000313" key="8">
    <source>
        <dbReference type="Proteomes" id="UP000036987"/>
    </source>
</evidence>
<evidence type="ECO:0000256" key="3">
    <source>
        <dbReference type="ARBA" id="ARBA00023136"/>
    </source>
</evidence>
<dbReference type="AlphaFoldDB" id="A0A0K9NKD2"/>
<dbReference type="EMBL" id="LFYR01002156">
    <property type="protein sequence ID" value="KMZ56542.1"/>
    <property type="molecule type" value="Genomic_DNA"/>
</dbReference>
<dbReference type="OrthoDB" id="405996at2759"/>
<organism evidence="7 8">
    <name type="scientific">Zostera marina</name>
    <name type="common">Eelgrass</name>
    <dbReference type="NCBI Taxonomy" id="29655"/>
    <lineage>
        <taxon>Eukaryota</taxon>
        <taxon>Viridiplantae</taxon>
        <taxon>Streptophyta</taxon>
        <taxon>Embryophyta</taxon>
        <taxon>Tracheophyta</taxon>
        <taxon>Spermatophyta</taxon>
        <taxon>Magnoliopsida</taxon>
        <taxon>Liliopsida</taxon>
        <taxon>Zosteraceae</taxon>
        <taxon>Zostera</taxon>
    </lineage>
</organism>
<dbReference type="PANTHER" id="PTHR45738:SF3">
    <property type="entry name" value="OS03G0182400 PROTEIN"/>
    <property type="match status" value="1"/>
</dbReference>
<dbReference type="GO" id="GO:0005774">
    <property type="term" value="C:vacuolar membrane"/>
    <property type="evidence" value="ECO:0007669"/>
    <property type="project" value="UniProtKB-SubCell"/>
</dbReference>
<comment type="catalytic activity">
    <reaction evidence="4">
        <text>a 1,2-diacyl-sn-glycero-3-phospho-(1D-myo-inositol-3,5-bisphosphate) + H2O = a 1,2-diacyl-sn-glycero-3-phospho-(1D-myo-inositol-3-phosphate) + phosphate</text>
        <dbReference type="Rhea" id="RHEA:32955"/>
        <dbReference type="ChEBI" id="CHEBI:15377"/>
        <dbReference type="ChEBI" id="CHEBI:43474"/>
        <dbReference type="ChEBI" id="CHEBI:57923"/>
        <dbReference type="ChEBI" id="CHEBI:58088"/>
    </reaction>
</comment>
<evidence type="ECO:0000259" key="6">
    <source>
        <dbReference type="PROSITE" id="PS50275"/>
    </source>
</evidence>
<accession>A0A0K9NKD2</accession>
<comment type="subcellular location">
    <subcellularLocation>
        <location evidence="1">Vacuole membrane</location>
        <topology evidence="1">Peripheral membrane protein</topology>
    </subcellularLocation>
</comment>
<dbReference type="PROSITE" id="PS50275">
    <property type="entry name" value="SAC"/>
    <property type="match status" value="1"/>
</dbReference>
<keyword evidence="8" id="KW-1185">Reference proteome</keyword>
<keyword evidence="2" id="KW-0378">Hydrolase</keyword>
<comment type="caution">
    <text evidence="7">The sequence shown here is derived from an EMBL/GenBank/DDBJ whole genome shotgun (WGS) entry which is preliminary data.</text>
</comment>
<comment type="subunit">
    <text evidence="5">Component of the PI(3,5)P2 regulatory complex at least composed of ATG18, SAC/FIG4, FAB1 and VAC14.</text>
</comment>
<reference evidence="8" key="1">
    <citation type="journal article" date="2016" name="Nature">
        <title>The genome of the seagrass Zostera marina reveals angiosperm adaptation to the sea.</title>
        <authorList>
            <person name="Olsen J.L."/>
            <person name="Rouze P."/>
            <person name="Verhelst B."/>
            <person name="Lin Y.-C."/>
            <person name="Bayer T."/>
            <person name="Collen J."/>
            <person name="Dattolo E."/>
            <person name="De Paoli E."/>
            <person name="Dittami S."/>
            <person name="Maumus F."/>
            <person name="Michel G."/>
            <person name="Kersting A."/>
            <person name="Lauritano C."/>
            <person name="Lohaus R."/>
            <person name="Toepel M."/>
            <person name="Tonon T."/>
            <person name="Vanneste K."/>
            <person name="Amirebrahimi M."/>
            <person name="Brakel J."/>
            <person name="Bostroem C."/>
            <person name="Chovatia M."/>
            <person name="Grimwood J."/>
            <person name="Jenkins J.W."/>
            <person name="Jueterbock A."/>
            <person name="Mraz A."/>
            <person name="Stam W.T."/>
            <person name="Tice H."/>
            <person name="Bornberg-Bauer E."/>
            <person name="Green P.J."/>
            <person name="Pearson G.A."/>
            <person name="Procaccini G."/>
            <person name="Duarte C.M."/>
            <person name="Schmutz J."/>
            <person name="Reusch T.B.H."/>
            <person name="Van de Peer Y."/>
        </authorList>
    </citation>
    <scope>NUCLEOTIDE SEQUENCE [LARGE SCALE GENOMIC DNA]</scope>
    <source>
        <strain evidence="8">cv. Finnish</strain>
    </source>
</reference>
<name>A0A0K9NKD2_ZOSMR</name>
<dbReference type="InterPro" id="IPR043573">
    <property type="entry name" value="Fig4-like"/>
</dbReference>
<sequence length="580" mass="67140">MVTDCRPMNSIKRKLDEWTDSHREIYVYKTRSKFYMMRSDDRRRFWKVLTIDRLNPLKLTMYDHSITYSSSQRIVLLDKINLRNASSGGLKFITLCHGIVGFVQFSGPYYMVLITEKAQIGSIINHKIYTITKTEMIPLSNSTYGSNLSNSKNENRFKELFCKMDLTKDFFFSYTYCIMHTIQKNLCNSNKMEDSYDSMFVWNEFMTRGIRRQLNNTLWTVALVYGFFKQTSLSTYIKDFTLTLISRRSRHFAGTRYLKRGINKEGKVANEVETEQIVLHDLSHYLTEVTSVVQHRGSIPIFWSQETSLLNVKPDIIVSKNQNNLEATRLHFEDLFNRYGDSIIILNLIKTREKEPRESIIHKEFVNAVNAIVPNLPKRNCLQFLHKDLNELSKREGTNVLKILGRVGNYALSRTGFFYGQVTADLDLQNFEEGLCSYEDNDAIEKTYANYKSDAETKISENTYEETVNGFQSTSYLGKSPKLQNGVLRTNCIDCLDRTNVAQFVYGLASLQHQLYTLHLIYSPRVDLDEPLANDLMTLYEEMGDILAMQYGGSGAHNKVYFLSIIFGYLLNSLLSSVIL</sequence>
<evidence type="ECO:0000256" key="2">
    <source>
        <dbReference type="ARBA" id="ARBA00022801"/>
    </source>
</evidence>
<dbReference type="GO" id="GO:0043813">
    <property type="term" value="F:phosphatidylinositol-3,5-bisphosphate 5-phosphatase activity"/>
    <property type="evidence" value="ECO:0000318"/>
    <property type="project" value="GO_Central"/>
</dbReference>
<evidence type="ECO:0000313" key="7">
    <source>
        <dbReference type="EMBL" id="KMZ56542.1"/>
    </source>
</evidence>
<dbReference type="GO" id="GO:0046856">
    <property type="term" value="P:phosphatidylinositol dephosphorylation"/>
    <property type="evidence" value="ECO:0000318"/>
    <property type="project" value="GO_Central"/>
</dbReference>